<dbReference type="SUPFAM" id="SSF55347">
    <property type="entry name" value="Glyceraldehyde-3-phosphate dehydrogenase-like, C-terminal domain"/>
    <property type="match status" value="1"/>
</dbReference>
<dbReference type="PANTHER" id="PTHR43249">
    <property type="entry name" value="UDP-N-ACETYL-2-AMINO-2-DEOXY-D-GLUCURONATE OXIDASE"/>
    <property type="match status" value="1"/>
</dbReference>
<comment type="caution">
    <text evidence="3">The sequence shown here is derived from an EMBL/GenBank/DDBJ whole genome shotgun (WGS) entry which is preliminary data.</text>
</comment>
<dbReference type="GO" id="GO:0000166">
    <property type="term" value="F:nucleotide binding"/>
    <property type="evidence" value="ECO:0007669"/>
    <property type="project" value="InterPro"/>
</dbReference>
<dbReference type="Pfam" id="PF22725">
    <property type="entry name" value="GFO_IDH_MocA_C3"/>
    <property type="match status" value="1"/>
</dbReference>
<dbReference type="eggNOG" id="COG0673">
    <property type="taxonomic scope" value="Bacteria"/>
</dbReference>
<feature type="domain" description="GFO/IDH/MocA-like oxidoreductase" evidence="2">
    <location>
        <begin position="131"/>
        <end position="254"/>
    </location>
</feature>
<dbReference type="OrthoDB" id="9815825at2"/>
<dbReference type="Proteomes" id="UP000027821">
    <property type="component" value="Unassembled WGS sequence"/>
</dbReference>
<protein>
    <submittedName>
        <fullName evidence="3">Dehydrogenase</fullName>
    </submittedName>
</protein>
<dbReference type="InterPro" id="IPR036291">
    <property type="entry name" value="NAD(P)-bd_dom_sf"/>
</dbReference>
<organism evidence="3 4">
    <name type="scientific">Anditalea andensis</name>
    <dbReference type="NCBI Taxonomy" id="1048983"/>
    <lineage>
        <taxon>Bacteria</taxon>
        <taxon>Pseudomonadati</taxon>
        <taxon>Bacteroidota</taxon>
        <taxon>Cytophagia</taxon>
        <taxon>Cytophagales</taxon>
        <taxon>Cytophagaceae</taxon>
        <taxon>Anditalea</taxon>
    </lineage>
</organism>
<reference evidence="3 4" key="1">
    <citation type="submission" date="2014-04" db="EMBL/GenBank/DDBJ databases">
        <title>Characterization and application of a salt tolerant electro-active bacterium.</title>
        <authorList>
            <person name="Yang L."/>
            <person name="Wei S."/>
            <person name="Tay Q.X.M."/>
        </authorList>
    </citation>
    <scope>NUCLEOTIDE SEQUENCE [LARGE SCALE GENOMIC DNA]</scope>
    <source>
        <strain evidence="3 4">LY1</strain>
    </source>
</reference>
<keyword evidence="4" id="KW-1185">Reference proteome</keyword>
<evidence type="ECO:0000259" key="2">
    <source>
        <dbReference type="Pfam" id="PF22725"/>
    </source>
</evidence>
<accession>A0A074L0M2</accession>
<proteinExistence type="predicted"/>
<name>A0A074L0M2_9BACT</name>
<dbReference type="Gene3D" id="3.40.50.720">
    <property type="entry name" value="NAD(P)-binding Rossmann-like Domain"/>
    <property type="match status" value="1"/>
</dbReference>
<evidence type="ECO:0000259" key="1">
    <source>
        <dbReference type="Pfam" id="PF01408"/>
    </source>
</evidence>
<feature type="domain" description="Gfo/Idh/MocA-like oxidoreductase N-terminal" evidence="1">
    <location>
        <begin position="6"/>
        <end position="121"/>
    </location>
</feature>
<dbReference type="AlphaFoldDB" id="A0A074L0M2"/>
<evidence type="ECO:0000313" key="3">
    <source>
        <dbReference type="EMBL" id="KEO75781.1"/>
    </source>
</evidence>
<evidence type="ECO:0000313" key="4">
    <source>
        <dbReference type="Proteomes" id="UP000027821"/>
    </source>
</evidence>
<dbReference type="Gene3D" id="3.30.360.10">
    <property type="entry name" value="Dihydrodipicolinate Reductase, domain 2"/>
    <property type="match status" value="1"/>
</dbReference>
<dbReference type="InterPro" id="IPR055170">
    <property type="entry name" value="GFO_IDH_MocA-like_dom"/>
</dbReference>
<dbReference type="PANTHER" id="PTHR43249:SF1">
    <property type="entry name" value="D-GLUCOSIDE 3-DEHYDROGENASE"/>
    <property type="match status" value="1"/>
</dbReference>
<dbReference type="RefSeq" id="WP_035068706.1">
    <property type="nucleotide sequence ID" value="NZ_JMIH01000004.1"/>
</dbReference>
<sequence length="346" mass="37538">MRRKIGFGIIGTGAITSKHAAAIDELEGAELVALCSSSEKRAGVAQEKYRVKAYADLTAFLLHPGMDVVCICTGSGYHLEPAIEAAKKGKHIFIEKPIEINLERADQIIKACREIGVKLGVVYQNRFSEGYIKLKQAVDEGKLGKLLMGNAYINWFREESYYSSSAWKGSLQGDGGGALINQGIHTIDLLLDIMGEVGSVFGQVKTALYPIEGEDLGAAVVNFKNGALGNITAGTSLYPGYPERLEIYGSKGSVILSAGKIIAWNIKGEENRSVSGGVEDKGTSDPMAIGHSLHLAQYRDFVDAIWEERDPEVTGEKARKSLELIRGIYESSKSGRFYNLGIYPIP</sequence>
<gene>
    <name evidence="3" type="ORF">EL17_22410</name>
</gene>
<dbReference type="InterPro" id="IPR000683">
    <property type="entry name" value="Gfo/Idh/MocA-like_OxRdtase_N"/>
</dbReference>
<dbReference type="EMBL" id="JMIH01000004">
    <property type="protein sequence ID" value="KEO75781.1"/>
    <property type="molecule type" value="Genomic_DNA"/>
</dbReference>
<dbReference type="Pfam" id="PF01408">
    <property type="entry name" value="GFO_IDH_MocA"/>
    <property type="match status" value="1"/>
</dbReference>
<dbReference type="SUPFAM" id="SSF51735">
    <property type="entry name" value="NAD(P)-binding Rossmann-fold domains"/>
    <property type="match status" value="1"/>
</dbReference>
<dbReference type="STRING" id="1048983.EL17_22410"/>
<dbReference type="InterPro" id="IPR052515">
    <property type="entry name" value="Gfo/Idh/MocA_Oxidoreductase"/>
</dbReference>